<reference evidence="5" key="2">
    <citation type="submission" date="2022-11" db="EMBL/GenBank/DDBJ databases">
        <title>Whole genome sequence of Levilactobacillus brevis SMB091.</title>
        <authorList>
            <person name="Kim J.-M."/>
            <person name="Kim O.-C."/>
            <person name="Choi Y.H."/>
            <person name="Han N.S."/>
            <person name="Hurh B."/>
        </authorList>
    </citation>
    <scope>NUCLEOTIDE SEQUENCE</scope>
    <source>
        <strain evidence="5">SMB091</strain>
    </source>
</reference>
<accession>A0A2A3U134</accession>
<feature type="signal peptide" evidence="2">
    <location>
        <begin position="1"/>
        <end position="23"/>
    </location>
</feature>
<dbReference type="InterPro" id="IPR027954">
    <property type="entry name" value="Transcobalamin-like_C"/>
</dbReference>
<evidence type="ECO:0000313" key="4">
    <source>
        <dbReference type="EMBL" id="PBQ24576.1"/>
    </source>
</evidence>
<dbReference type="EMBL" id="CP113117">
    <property type="protein sequence ID" value="WAD01336.1"/>
    <property type="molecule type" value="Genomic_DNA"/>
</dbReference>
<feature type="compositionally biased region" description="Low complexity" evidence="1">
    <location>
        <begin position="36"/>
        <end position="56"/>
    </location>
</feature>
<dbReference type="Proteomes" id="UP001164768">
    <property type="component" value="Chromosome"/>
</dbReference>
<feature type="compositionally biased region" description="Basic residues" evidence="1">
    <location>
        <begin position="58"/>
        <end position="76"/>
    </location>
</feature>
<name>A0A2A3U134_LEVBR</name>
<feature type="region of interest" description="Disordered" evidence="1">
    <location>
        <begin position="35"/>
        <end position="132"/>
    </location>
</feature>
<keyword evidence="2" id="KW-0732">Signal</keyword>
<sequence length="235" mass="24927">MRKTKGIIAAVIVTILLIGGALAFQQNHANQASEDVTATSQTASSSSQAVSATSQSRLSHKRRSSSATKKAKKSATKTKSNTSSTSDRQQSSKSQVSAHSTTATSSSAKKQATTKKSVATTSKPARKAKSTKTTATEKKVYLVVSGYKKTFFKGNVTIHGSATAFSVLQASKLKVVYQNGASVYVSSINGLAQNDVKVGSGWKYKVNNKFIDKAANLKRVSAGDQVHWYFTTAGY</sequence>
<evidence type="ECO:0000256" key="1">
    <source>
        <dbReference type="SAM" id="MobiDB-lite"/>
    </source>
</evidence>
<dbReference type="AlphaFoldDB" id="A0A2A3U134"/>
<gene>
    <name evidence="4" type="ORF">CNR29_11345</name>
    <name evidence="5" type="ORF">ORR04_10425</name>
</gene>
<dbReference type="EMBL" id="NVYO01000001">
    <property type="protein sequence ID" value="PBQ24576.1"/>
    <property type="molecule type" value="Genomic_DNA"/>
</dbReference>
<evidence type="ECO:0000313" key="5">
    <source>
        <dbReference type="EMBL" id="WAD01336.1"/>
    </source>
</evidence>
<evidence type="ECO:0000313" key="6">
    <source>
        <dbReference type="Proteomes" id="UP000217918"/>
    </source>
</evidence>
<protein>
    <submittedName>
        <fullName evidence="4">DUF4430 domain-containing protein</fullName>
    </submittedName>
</protein>
<feature type="compositionally biased region" description="Low complexity" evidence="1">
    <location>
        <begin position="77"/>
        <end position="123"/>
    </location>
</feature>
<proteinExistence type="predicted"/>
<evidence type="ECO:0000256" key="2">
    <source>
        <dbReference type="SAM" id="SignalP"/>
    </source>
</evidence>
<reference evidence="4 6" key="1">
    <citation type="submission" date="2017-09" db="EMBL/GenBank/DDBJ databases">
        <title>Genome sequence of Lactobacillus brevis D7.</title>
        <authorList>
            <person name="Kwon M.-S."/>
            <person name="Lim S.K."/>
            <person name="Choi H.-J."/>
        </authorList>
    </citation>
    <scope>NUCLEOTIDE SEQUENCE [LARGE SCALE GENOMIC DNA]</scope>
    <source>
        <strain evidence="4 6">D7</strain>
    </source>
</reference>
<organism evidence="4 6">
    <name type="scientific">Levilactobacillus brevis</name>
    <name type="common">Lactobacillus brevis</name>
    <dbReference type="NCBI Taxonomy" id="1580"/>
    <lineage>
        <taxon>Bacteria</taxon>
        <taxon>Bacillati</taxon>
        <taxon>Bacillota</taxon>
        <taxon>Bacilli</taxon>
        <taxon>Lactobacillales</taxon>
        <taxon>Lactobacillaceae</taxon>
        <taxon>Levilactobacillus</taxon>
    </lineage>
</organism>
<dbReference type="Pfam" id="PF14478">
    <property type="entry name" value="DUF4430"/>
    <property type="match status" value="1"/>
</dbReference>
<feature type="domain" description="Transcobalamin-like C-terminal" evidence="3">
    <location>
        <begin position="162"/>
        <end position="231"/>
    </location>
</feature>
<feature type="chain" id="PRO_5038753116" evidence="2">
    <location>
        <begin position="24"/>
        <end position="235"/>
    </location>
</feature>
<dbReference type="RefSeq" id="WP_015474274.1">
    <property type="nucleotide sequence ID" value="NZ_CP021479.1"/>
</dbReference>
<evidence type="ECO:0000259" key="3">
    <source>
        <dbReference type="Pfam" id="PF14478"/>
    </source>
</evidence>
<dbReference type="Proteomes" id="UP000217918">
    <property type="component" value="Unassembled WGS sequence"/>
</dbReference>